<dbReference type="InterPro" id="IPR052016">
    <property type="entry name" value="Bact_Sigma-Reg"/>
</dbReference>
<comment type="caution">
    <text evidence="5">The sequence shown here is derived from an EMBL/GenBank/DDBJ whole genome shotgun (WGS) entry which is preliminary data.</text>
</comment>
<dbReference type="SMART" id="SM00331">
    <property type="entry name" value="PP2C_SIG"/>
    <property type="match status" value="1"/>
</dbReference>
<feature type="domain" description="PPM-type phosphatase" evidence="4">
    <location>
        <begin position="145"/>
        <end position="377"/>
    </location>
</feature>
<dbReference type="GeneID" id="301550645"/>
<keyword evidence="6" id="KW-1185">Reference proteome</keyword>
<dbReference type="Pfam" id="PF07228">
    <property type="entry name" value="SpoIIE"/>
    <property type="match status" value="1"/>
</dbReference>
<protein>
    <submittedName>
        <fullName evidence="5">Membrane protein</fullName>
    </submittedName>
</protein>
<keyword evidence="3" id="KW-0812">Transmembrane</keyword>
<dbReference type="PANTHER" id="PTHR43156">
    <property type="entry name" value="STAGE II SPORULATION PROTEIN E-RELATED"/>
    <property type="match status" value="1"/>
</dbReference>
<keyword evidence="2" id="KW-0175">Coiled coil</keyword>
<reference evidence="6" key="1">
    <citation type="journal article" date="2019" name="Int. J. Syst. Evol. Microbiol.">
        <title>The Global Catalogue of Microorganisms (GCM) 10K type strain sequencing project: providing services to taxonomists for standard genome sequencing and annotation.</title>
        <authorList>
            <consortium name="The Broad Institute Genomics Platform"/>
            <consortium name="The Broad Institute Genome Sequencing Center for Infectious Disease"/>
            <person name="Wu L."/>
            <person name="Ma J."/>
        </authorList>
    </citation>
    <scope>NUCLEOTIDE SEQUENCE [LARGE SCALE GENOMIC DNA]</scope>
    <source>
        <strain evidence="6">CGMCC 4.7323</strain>
    </source>
</reference>
<organism evidence="5 6">
    <name type="scientific">Streptomyces kronopolitis</name>
    <dbReference type="NCBI Taxonomy" id="1612435"/>
    <lineage>
        <taxon>Bacteria</taxon>
        <taxon>Bacillati</taxon>
        <taxon>Actinomycetota</taxon>
        <taxon>Actinomycetes</taxon>
        <taxon>Kitasatosporales</taxon>
        <taxon>Streptomycetaceae</taxon>
        <taxon>Streptomyces</taxon>
    </lineage>
</organism>
<dbReference type="Proteomes" id="UP000600080">
    <property type="component" value="Unassembled WGS sequence"/>
</dbReference>
<evidence type="ECO:0000259" key="4">
    <source>
        <dbReference type="SMART" id="SM00331"/>
    </source>
</evidence>
<evidence type="ECO:0000256" key="2">
    <source>
        <dbReference type="SAM" id="Coils"/>
    </source>
</evidence>
<evidence type="ECO:0000256" key="3">
    <source>
        <dbReference type="SAM" id="Phobius"/>
    </source>
</evidence>
<feature type="transmembrane region" description="Helical" evidence="3">
    <location>
        <begin position="31"/>
        <end position="55"/>
    </location>
</feature>
<dbReference type="PANTHER" id="PTHR43156:SF2">
    <property type="entry name" value="STAGE II SPORULATION PROTEIN E"/>
    <property type="match status" value="1"/>
</dbReference>
<evidence type="ECO:0000256" key="1">
    <source>
        <dbReference type="ARBA" id="ARBA00022801"/>
    </source>
</evidence>
<keyword evidence="3" id="KW-0472">Membrane</keyword>
<gene>
    <name evidence="5" type="ORF">GCM10012285_49590</name>
</gene>
<evidence type="ECO:0000313" key="6">
    <source>
        <dbReference type="Proteomes" id="UP000600080"/>
    </source>
</evidence>
<evidence type="ECO:0000313" key="5">
    <source>
        <dbReference type="EMBL" id="GGN55652.1"/>
    </source>
</evidence>
<keyword evidence="1" id="KW-0378">Hydrolase</keyword>
<dbReference type="Gene3D" id="3.60.40.10">
    <property type="entry name" value="PPM-type phosphatase domain"/>
    <property type="match status" value="1"/>
</dbReference>
<keyword evidence="3" id="KW-1133">Transmembrane helix</keyword>
<feature type="coiled-coil region" evidence="2">
    <location>
        <begin position="202"/>
        <end position="236"/>
    </location>
</feature>
<sequence>MRDGAAPPEGGGERRAPVSPAVRRLVGRVPLLLIIGGLAFGMAAPPGCTAAPFFAAAPPVAAPLSSLRTTALTALAATLGEIWTVVYRGAGPSRGAAVTEIVLVLAVSLLALALHRVVRAGGHPAAVQEAAAAQRAVLSTPPARLAGFAVAARYRGTRAASGTGGDLYAVQDTPHGVRLIVGDVRGKGLPAVASAMTVLGAFREAADQEASLEAVAERLERALERERERGEDLDRSEDSDWSEDFATALLAELPAGEPSVLRVLNRGHPAPLLLAPDGGLRELLPAEPGLPLGMSAVGGRTGRPDETFFPAGALLLCFTDGVSAARDLFGRSYHPPGRLRGGRFPGPDVLLDTLIEDVTRHTGGEPADDLALLAVQRPIGE</sequence>
<proteinExistence type="predicted"/>
<feature type="transmembrane region" description="Helical" evidence="3">
    <location>
        <begin position="67"/>
        <end position="86"/>
    </location>
</feature>
<name>A0ABQ2JS51_9ACTN</name>
<dbReference type="EMBL" id="BMND01000025">
    <property type="protein sequence ID" value="GGN55652.1"/>
    <property type="molecule type" value="Genomic_DNA"/>
</dbReference>
<dbReference type="InterPro" id="IPR036457">
    <property type="entry name" value="PPM-type-like_dom_sf"/>
</dbReference>
<dbReference type="RefSeq" id="WP_189101546.1">
    <property type="nucleotide sequence ID" value="NZ_BMND01000025.1"/>
</dbReference>
<feature type="transmembrane region" description="Helical" evidence="3">
    <location>
        <begin position="98"/>
        <end position="118"/>
    </location>
</feature>
<accession>A0ABQ2JS51</accession>
<dbReference type="InterPro" id="IPR001932">
    <property type="entry name" value="PPM-type_phosphatase-like_dom"/>
</dbReference>